<keyword evidence="5 10" id="KW-0812">Transmembrane</keyword>
<reference evidence="15" key="1">
    <citation type="journal article" date="2021" name="Front. Microbiol.">
        <title>Comprehensive Comparative Genomics and Phenotyping of Methylobacterium Species.</title>
        <authorList>
            <person name="Alessa O."/>
            <person name="Ogura Y."/>
            <person name="Fujitani Y."/>
            <person name="Takami H."/>
            <person name="Hayashi T."/>
            <person name="Sahin N."/>
            <person name="Tani A."/>
        </authorList>
    </citation>
    <scope>NUCLEOTIDE SEQUENCE</scope>
    <source>
        <strain evidence="15">KCTC 52305</strain>
    </source>
</reference>
<evidence type="ECO:0000256" key="9">
    <source>
        <dbReference type="ARBA" id="ARBA00023237"/>
    </source>
</evidence>
<evidence type="ECO:0000256" key="2">
    <source>
        <dbReference type="ARBA" id="ARBA00009810"/>
    </source>
</evidence>
<dbReference type="Proteomes" id="UP001055167">
    <property type="component" value="Unassembled WGS sequence"/>
</dbReference>
<proteinExistence type="inferred from homology"/>
<dbReference type="InterPro" id="IPR036942">
    <property type="entry name" value="Beta-barrel_TonB_sf"/>
</dbReference>
<dbReference type="Gene3D" id="2.170.130.10">
    <property type="entry name" value="TonB-dependent receptor, plug domain"/>
    <property type="match status" value="1"/>
</dbReference>
<evidence type="ECO:0000256" key="12">
    <source>
        <dbReference type="SAM" id="SignalP"/>
    </source>
</evidence>
<name>A0ABQ4R4B8_9HYPH</name>
<dbReference type="InterPro" id="IPR039426">
    <property type="entry name" value="TonB-dep_rcpt-like"/>
</dbReference>
<keyword evidence="16" id="KW-1185">Reference proteome</keyword>
<dbReference type="EMBL" id="BPQH01000018">
    <property type="protein sequence ID" value="GJD52277.1"/>
    <property type="molecule type" value="Genomic_DNA"/>
</dbReference>
<keyword evidence="8" id="KW-0675">Receptor</keyword>
<keyword evidence="7 10" id="KW-0472">Membrane</keyword>
<dbReference type="InterPro" id="IPR037066">
    <property type="entry name" value="Plug_dom_sf"/>
</dbReference>
<evidence type="ECO:0000259" key="14">
    <source>
        <dbReference type="Pfam" id="PF07715"/>
    </source>
</evidence>
<dbReference type="SUPFAM" id="SSF56935">
    <property type="entry name" value="Porins"/>
    <property type="match status" value="1"/>
</dbReference>
<organism evidence="15 16">
    <name type="scientific">Methylobacterium crusticola</name>
    <dbReference type="NCBI Taxonomy" id="1697972"/>
    <lineage>
        <taxon>Bacteria</taxon>
        <taxon>Pseudomonadati</taxon>
        <taxon>Pseudomonadota</taxon>
        <taxon>Alphaproteobacteria</taxon>
        <taxon>Hyphomicrobiales</taxon>
        <taxon>Methylobacteriaceae</taxon>
        <taxon>Methylobacterium</taxon>
    </lineage>
</organism>
<dbReference type="InterPro" id="IPR012910">
    <property type="entry name" value="Plug_dom"/>
</dbReference>
<sequence length="697" mass="74887">MARSLCITGLAAFLGLTVEAGAAPDDAIALEAIDVSASPLATAQAPLAARAYAGSLGEADQAAIQASGARNITEALRLIPGVQAPPPNGTGSGDFAQNIGIRGLTARFSGYATVLLDGIPLSSAPYLQPELSLAPVSFGMLERIDVIKSGAAVRYGPQNVGGVINYVTWPIPKEFGGLVRLRGNLNGSEQARGFLNGQADLVVGATNPEGSGLALLYSGNHGPSFRPRTNQDIDDAMLKYRVQLTPESYVDGRVHGYNATADLPGPLDRAGYARDPYGSTNGFQTYQGSRIEGVTRYVNEFDGTKYFETTLFDTSSRRTFGLSNRSRDAAATVYDVTPRSYNTFGIEPRFSVRTDLLGLNQEISLGYRYVREDAEERRLRRSFRAGANPFLVRPALNRDSSGATDAHAAYLDDKFTFGTLTITPGIRVEDVTTSRRNNQTGFRAEEHYTVPLPSLRVGFQATPALFLYGNVGRSFGAVGFLQLPASAIDQHIDPEIATTAEVGARYTIGGLAADVAVFQFNFDNQIVFDTLQGVYTNVGRTLHRGVETSLRYDLAALDPALAGLSAYATYAYIDATVDAGPIKGNDLRLYSRHSGTVGVSYATGPWQLDWFGYAQSGQFADEANTAAPSADGKLGRIPGWTIWNARLTCEVAPLTTLTVGVQNVLDKRYYTRASLDDNGGIYAGPPRTAYVELRTRF</sequence>
<dbReference type="Gene3D" id="2.40.170.20">
    <property type="entry name" value="TonB-dependent receptor, beta-barrel domain"/>
    <property type="match status" value="1"/>
</dbReference>
<evidence type="ECO:0000256" key="4">
    <source>
        <dbReference type="ARBA" id="ARBA00022452"/>
    </source>
</evidence>
<feature type="domain" description="TonB-dependent receptor plug" evidence="14">
    <location>
        <begin position="59"/>
        <end position="163"/>
    </location>
</feature>
<evidence type="ECO:0000313" key="15">
    <source>
        <dbReference type="EMBL" id="GJD52277.1"/>
    </source>
</evidence>
<keyword evidence="9 10" id="KW-0998">Cell outer membrane</keyword>
<keyword evidence="4 10" id="KW-1134">Transmembrane beta strand</keyword>
<dbReference type="PROSITE" id="PS52016">
    <property type="entry name" value="TONB_DEPENDENT_REC_3"/>
    <property type="match status" value="1"/>
</dbReference>
<evidence type="ECO:0000256" key="11">
    <source>
        <dbReference type="RuleBase" id="RU003357"/>
    </source>
</evidence>
<comment type="similarity">
    <text evidence="2 10 11">Belongs to the TonB-dependent receptor family.</text>
</comment>
<keyword evidence="3 10" id="KW-0813">Transport</keyword>
<evidence type="ECO:0000256" key="1">
    <source>
        <dbReference type="ARBA" id="ARBA00004571"/>
    </source>
</evidence>
<dbReference type="CDD" id="cd01347">
    <property type="entry name" value="ligand_gated_channel"/>
    <property type="match status" value="1"/>
</dbReference>
<dbReference type="Pfam" id="PF00593">
    <property type="entry name" value="TonB_dep_Rec_b-barrel"/>
    <property type="match status" value="1"/>
</dbReference>
<evidence type="ECO:0000256" key="6">
    <source>
        <dbReference type="ARBA" id="ARBA00023077"/>
    </source>
</evidence>
<dbReference type="InterPro" id="IPR000531">
    <property type="entry name" value="Beta-barrel_TonB"/>
</dbReference>
<evidence type="ECO:0000256" key="10">
    <source>
        <dbReference type="PROSITE-ProRule" id="PRU01360"/>
    </source>
</evidence>
<dbReference type="Pfam" id="PF07715">
    <property type="entry name" value="Plug"/>
    <property type="match status" value="1"/>
</dbReference>
<evidence type="ECO:0000313" key="16">
    <source>
        <dbReference type="Proteomes" id="UP001055167"/>
    </source>
</evidence>
<dbReference type="PANTHER" id="PTHR30442:SF0">
    <property type="entry name" value="FE(3+) DICITRATE TRANSPORT PROTEIN FECA"/>
    <property type="match status" value="1"/>
</dbReference>
<dbReference type="NCBIfam" id="TIGR01783">
    <property type="entry name" value="TonB-siderophor"/>
    <property type="match status" value="1"/>
</dbReference>
<accession>A0ABQ4R4B8</accession>
<feature type="chain" id="PRO_5045787709" evidence="12">
    <location>
        <begin position="23"/>
        <end position="697"/>
    </location>
</feature>
<dbReference type="RefSeq" id="WP_128560254.1">
    <property type="nucleotide sequence ID" value="NZ_BPQH01000018.1"/>
</dbReference>
<protein>
    <submittedName>
        <fullName evidence="15">Fe(3+) dicitrate transport protein FecA</fullName>
    </submittedName>
</protein>
<evidence type="ECO:0000256" key="7">
    <source>
        <dbReference type="ARBA" id="ARBA00023136"/>
    </source>
</evidence>
<evidence type="ECO:0000256" key="8">
    <source>
        <dbReference type="ARBA" id="ARBA00023170"/>
    </source>
</evidence>
<evidence type="ECO:0000259" key="13">
    <source>
        <dbReference type="Pfam" id="PF00593"/>
    </source>
</evidence>
<feature type="signal peptide" evidence="12">
    <location>
        <begin position="1"/>
        <end position="22"/>
    </location>
</feature>
<keyword evidence="12" id="KW-0732">Signal</keyword>
<dbReference type="PANTHER" id="PTHR30442">
    <property type="entry name" value="IRON III DICITRATE TRANSPORT PROTEIN FECA"/>
    <property type="match status" value="1"/>
</dbReference>
<feature type="domain" description="TonB-dependent receptor-like beta-barrel" evidence="13">
    <location>
        <begin position="251"/>
        <end position="664"/>
    </location>
</feature>
<reference evidence="15" key="2">
    <citation type="submission" date="2021-08" db="EMBL/GenBank/DDBJ databases">
        <authorList>
            <person name="Tani A."/>
            <person name="Ola A."/>
            <person name="Ogura Y."/>
            <person name="Katsura K."/>
            <person name="Hayashi T."/>
        </authorList>
    </citation>
    <scope>NUCLEOTIDE SEQUENCE</scope>
    <source>
        <strain evidence="15">KCTC 52305</strain>
    </source>
</reference>
<comment type="caution">
    <text evidence="15">The sequence shown here is derived from an EMBL/GenBank/DDBJ whole genome shotgun (WGS) entry which is preliminary data.</text>
</comment>
<comment type="subcellular location">
    <subcellularLocation>
        <location evidence="1 10">Cell outer membrane</location>
        <topology evidence="1 10">Multi-pass membrane protein</topology>
    </subcellularLocation>
</comment>
<evidence type="ECO:0000256" key="5">
    <source>
        <dbReference type="ARBA" id="ARBA00022692"/>
    </source>
</evidence>
<dbReference type="InterPro" id="IPR010105">
    <property type="entry name" value="TonB_sidphr_rcpt"/>
</dbReference>
<keyword evidence="6 11" id="KW-0798">TonB box</keyword>
<gene>
    <name evidence="15" type="primary">fecA</name>
    <name evidence="15" type="ORF">OPKNFCMD_5040</name>
</gene>
<evidence type="ECO:0000256" key="3">
    <source>
        <dbReference type="ARBA" id="ARBA00022448"/>
    </source>
</evidence>